<gene>
    <name evidence="2" type="ORF">H0486_10100</name>
</gene>
<dbReference type="EMBL" id="JACEGA010000001">
    <property type="protein sequence ID" value="MBB2183230.1"/>
    <property type="molecule type" value="Genomic_DNA"/>
</dbReference>
<reference evidence="2 3" key="1">
    <citation type="submission" date="2020-07" db="EMBL/GenBank/DDBJ databases">
        <title>Characterization and genome sequencing of isolate MD1, a novel member within the family Lachnospiraceae.</title>
        <authorList>
            <person name="Rettenmaier R."/>
            <person name="Di Bello L."/>
            <person name="Zinser C."/>
            <person name="Scheitz K."/>
            <person name="Liebl W."/>
            <person name="Zverlov V."/>
        </authorList>
    </citation>
    <scope>NUCLEOTIDE SEQUENCE [LARGE SCALE GENOMIC DNA]</scope>
    <source>
        <strain evidence="2 3">MD1</strain>
    </source>
</reference>
<feature type="compositionally biased region" description="Low complexity" evidence="1">
    <location>
        <begin position="40"/>
        <end position="49"/>
    </location>
</feature>
<evidence type="ECO:0000313" key="3">
    <source>
        <dbReference type="Proteomes" id="UP000574276"/>
    </source>
</evidence>
<evidence type="ECO:0008006" key="4">
    <source>
        <dbReference type="Google" id="ProtNLM"/>
    </source>
</evidence>
<dbReference type="AlphaFoldDB" id="A0A839K0Q3"/>
<name>A0A839K0Q3_9FIRM</name>
<keyword evidence="3" id="KW-1185">Reference proteome</keyword>
<dbReference type="RefSeq" id="WP_228352907.1">
    <property type="nucleotide sequence ID" value="NZ_JACEGA010000001.1"/>
</dbReference>
<accession>A0A839K0Q3</accession>
<proteinExistence type="predicted"/>
<evidence type="ECO:0000256" key="1">
    <source>
        <dbReference type="SAM" id="MobiDB-lite"/>
    </source>
</evidence>
<sequence>MKHRVLGTLIAILIGLFLVGCSGASDIQTSDSTEKNKTLSESQSEISSSDDTPLPLAEPKPKRKG</sequence>
<dbReference type="PROSITE" id="PS51257">
    <property type="entry name" value="PROKAR_LIPOPROTEIN"/>
    <property type="match status" value="1"/>
</dbReference>
<feature type="region of interest" description="Disordered" evidence="1">
    <location>
        <begin position="26"/>
        <end position="65"/>
    </location>
</feature>
<protein>
    <recommendedName>
        <fullName evidence="4">Lipoprotein</fullName>
    </recommendedName>
</protein>
<comment type="caution">
    <text evidence="2">The sequence shown here is derived from an EMBL/GenBank/DDBJ whole genome shotgun (WGS) entry which is preliminary data.</text>
</comment>
<evidence type="ECO:0000313" key="2">
    <source>
        <dbReference type="EMBL" id="MBB2183230.1"/>
    </source>
</evidence>
<dbReference type="Proteomes" id="UP000574276">
    <property type="component" value="Unassembled WGS sequence"/>
</dbReference>
<organism evidence="2 3">
    <name type="scientific">Variimorphobacter saccharofermentans</name>
    <dbReference type="NCBI Taxonomy" id="2755051"/>
    <lineage>
        <taxon>Bacteria</taxon>
        <taxon>Bacillati</taxon>
        <taxon>Bacillota</taxon>
        <taxon>Clostridia</taxon>
        <taxon>Lachnospirales</taxon>
        <taxon>Lachnospiraceae</taxon>
        <taxon>Variimorphobacter</taxon>
    </lineage>
</organism>